<dbReference type="InterPro" id="IPR000719">
    <property type="entry name" value="Prot_kinase_dom"/>
</dbReference>
<dbReference type="InterPro" id="IPR041664">
    <property type="entry name" value="AAA_16"/>
</dbReference>
<gene>
    <name evidence="2" type="ORF">H6G68_23575</name>
</gene>
<dbReference type="PROSITE" id="PS50011">
    <property type="entry name" value="PROTEIN_KINASE_DOM"/>
    <property type="match status" value="1"/>
</dbReference>
<dbReference type="SUPFAM" id="SSF56112">
    <property type="entry name" value="Protein kinase-like (PK-like)"/>
    <property type="match status" value="1"/>
</dbReference>
<dbReference type="InterPro" id="IPR027417">
    <property type="entry name" value="P-loop_NTPase"/>
</dbReference>
<dbReference type="RefSeq" id="WP_190908824.1">
    <property type="nucleotide sequence ID" value="NZ_JACJTQ010000056.1"/>
</dbReference>
<dbReference type="PANTHER" id="PTHR43642:SF1">
    <property type="entry name" value="HYBRID SIGNAL TRANSDUCTION HISTIDINE KINASE G"/>
    <property type="match status" value="1"/>
</dbReference>
<dbReference type="SUPFAM" id="SSF52540">
    <property type="entry name" value="P-loop containing nucleoside triphosphate hydrolases"/>
    <property type="match status" value="1"/>
</dbReference>
<proteinExistence type="predicted"/>
<dbReference type="Proteomes" id="UP000660381">
    <property type="component" value="Unassembled WGS sequence"/>
</dbReference>
<evidence type="ECO:0000259" key="1">
    <source>
        <dbReference type="PROSITE" id="PS50011"/>
    </source>
</evidence>
<organism evidence="2 3">
    <name type="scientific">Anabaena catenula FACHB-362</name>
    <dbReference type="NCBI Taxonomy" id="2692877"/>
    <lineage>
        <taxon>Bacteria</taxon>
        <taxon>Bacillati</taxon>
        <taxon>Cyanobacteriota</taxon>
        <taxon>Cyanophyceae</taxon>
        <taxon>Nostocales</taxon>
        <taxon>Nostocaceae</taxon>
        <taxon>Anabaena</taxon>
    </lineage>
</organism>
<comment type="caution">
    <text evidence="2">The sequence shown here is derived from an EMBL/GenBank/DDBJ whole genome shotgun (WGS) entry which is preliminary data.</text>
</comment>
<evidence type="ECO:0000313" key="3">
    <source>
        <dbReference type="Proteomes" id="UP000660381"/>
    </source>
</evidence>
<dbReference type="Gene3D" id="3.40.50.300">
    <property type="entry name" value="P-loop containing nucleotide triphosphate hydrolases"/>
    <property type="match status" value="1"/>
</dbReference>
<dbReference type="Pfam" id="PF13191">
    <property type="entry name" value="AAA_16"/>
    <property type="match status" value="1"/>
</dbReference>
<evidence type="ECO:0000313" key="2">
    <source>
        <dbReference type="EMBL" id="MBD2694683.1"/>
    </source>
</evidence>
<keyword evidence="2" id="KW-0808">Transferase</keyword>
<dbReference type="CDD" id="cd14014">
    <property type="entry name" value="STKc_PknB_like"/>
    <property type="match status" value="1"/>
</dbReference>
<keyword evidence="2" id="KW-0418">Kinase</keyword>
<protein>
    <submittedName>
        <fullName evidence="2">Serine/threonine-protein kinase PknK</fullName>
    </submittedName>
</protein>
<dbReference type="Gene3D" id="1.10.510.10">
    <property type="entry name" value="Transferase(Phosphotransferase) domain 1"/>
    <property type="match status" value="1"/>
</dbReference>
<dbReference type="InterPro" id="IPR053159">
    <property type="entry name" value="Hybrid_Histidine_Kinase"/>
</dbReference>
<sequence length="1178" mass="134285">MFEILGYTNLNKIYESDNSLVFRGICQQDESPVIIKILKQDYPTKEAIARYKLEYQLVSSLQLQGTVRAKSLEKYQNTLAIIFEDDGCESLRLLLSQRKLPLQEFLEIGIQITQTLAEIHAENIIHHDINPANIIIHPQTQQVKIIDFGIATILTRETPNLCHPNILEGTLAYISPEQTGRMNRVIDYRTDFYSLGVTFYEMLTHQLPFAAADAMELVHCHLAKQAIIPHLINPEIPPDISNIIIKLLSKTAEERYHSAIGIQADLQECLRQLKQTGKILEFSLAQQDISDKFQISQKLYGRETEIATLKAVVERVSQGTSELILISGYSGIGKTALVQEIYQPLTQKRGYFISGKYNQLQRNIPYSALIQAWRELMRQLLTETEAEIAAWKEKMLAAVQSNGQVIINVIPEVELIIGAQPDVPELPPKEAQNRFNLVFQNFISVFTQKEHPVVIFIDDLQWADIASLNLIEYLMTQQQKKYLLLIGAYRDNEVSQAHPLFLTLDNIKKAEVTINYLYLEPLEITSISQLISDSLKCKQERALPLAKLGLEKTAGNPFFLIEFLKFIYNKQLLNFNITQREWEWNIARIKAAPIAENVVELMADKITELPESTQQILKLAACIGNQFDLFLLSVINNSNLVITEQKLRNAVQEGLVVPIGNSYKLISAQLIDADTRVAYKFIHDRVQQAAYSLIPEQQKPAIHLKIGQLLLQNSSIQEQEEKMFDIVNQLNNAIDVIDHQHQRDELAKLNLIAAKKAKASTAYQSAFIYLQKSVQLLAANRWEKQYDLTLIIYIEVAEAAYLCGQYQEMEQFVSIGLQNAKLTLDKIKIYEVKIVALITQRKLIEAIQLGIKVLKFLGINFPQNPSKLNIMMGLFTLKLHLLDKRIDELINLSDIQNLEKKTAIRIINIIASAAYIAKPELFPLLTFKIISLSIKYGSDDKVLLMYLYYGIILCGTIGDIESGYKFGQLGFKFLQKLNAQKLGTRILVILSYGIRHWKEHCRQTLPALLEAYVLGIETGDLEYSAYAIGIYATYAWMVGKELVTLGEELSKYADTVNKIHQGININNINLSRQMLLNLMGESKKPCYLIGKLYDEIERLSIDIAVNDRNSIFHIYLYKLILCFLFEDYEQAIENSQNAKKYFEGAAGSMSIPVLYFYDSLSNLSGYKKTLKSNKNKYF</sequence>
<name>A0ABR8JAY8_9NOST</name>
<reference evidence="2 3" key="1">
    <citation type="journal article" date="2020" name="ISME J.">
        <title>Comparative genomics reveals insights into cyanobacterial evolution and habitat adaptation.</title>
        <authorList>
            <person name="Chen M.Y."/>
            <person name="Teng W.K."/>
            <person name="Zhao L."/>
            <person name="Hu C.X."/>
            <person name="Zhou Y.K."/>
            <person name="Han B.P."/>
            <person name="Song L.R."/>
            <person name="Shu W.S."/>
        </authorList>
    </citation>
    <scope>NUCLEOTIDE SEQUENCE [LARGE SCALE GENOMIC DNA]</scope>
    <source>
        <strain evidence="2 3">FACHB-362</strain>
    </source>
</reference>
<dbReference type="GO" id="GO:0016301">
    <property type="term" value="F:kinase activity"/>
    <property type="evidence" value="ECO:0007669"/>
    <property type="project" value="UniProtKB-KW"/>
</dbReference>
<keyword evidence="3" id="KW-1185">Reference proteome</keyword>
<dbReference type="Pfam" id="PF00069">
    <property type="entry name" value="Pkinase"/>
    <property type="match status" value="1"/>
</dbReference>
<dbReference type="EMBL" id="JACJTQ010000056">
    <property type="protein sequence ID" value="MBD2694683.1"/>
    <property type="molecule type" value="Genomic_DNA"/>
</dbReference>
<feature type="domain" description="Protein kinase" evidence="1">
    <location>
        <begin position="1"/>
        <end position="270"/>
    </location>
</feature>
<dbReference type="PANTHER" id="PTHR43642">
    <property type="entry name" value="HYBRID SIGNAL TRANSDUCTION HISTIDINE KINASE G"/>
    <property type="match status" value="1"/>
</dbReference>
<accession>A0ABR8JAY8</accession>
<dbReference type="InterPro" id="IPR011009">
    <property type="entry name" value="Kinase-like_dom_sf"/>
</dbReference>